<dbReference type="CDD" id="cd00371">
    <property type="entry name" value="HMA"/>
    <property type="match status" value="1"/>
</dbReference>
<dbReference type="EMBL" id="BAAAUX010000035">
    <property type="protein sequence ID" value="GAA2819072.1"/>
    <property type="molecule type" value="Genomic_DNA"/>
</dbReference>
<evidence type="ECO:0000259" key="2">
    <source>
        <dbReference type="PROSITE" id="PS50846"/>
    </source>
</evidence>
<dbReference type="PROSITE" id="PS01047">
    <property type="entry name" value="HMA_1"/>
    <property type="match status" value="1"/>
</dbReference>
<evidence type="ECO:0000313" key="4">
    <source>
        <dbReference type="Proteomes" id="UP001500979"/>
    </source>
</evidence>
<evidence type="ECO:0000256" key="1">
    <source>
        <dbReference type="ARBA" id="ARBA00022723"/>
    </source>
</evidence>
<reference evidence="3 4" key="1">
    <citation type="journal article" date="2019" name="Int. J. Syst. Evol. Microbiol.">
        <title>The Global Catalogue of Microorganisms (GCM) 10K type strain sequencing project: providing services to taxonomists for standard genome sequencing and annotation.</title>
        <authorList>
            <consortium name="The Broad Institute Genomics Platform"/>
            <consortium name="The Broad Institute Genome Sequencing Center for Infectious Disease"/>
            <person name="Wu L."/>
            <person name="Ma J."/>
        </authorList>
    </citation>
    <scope>NUCLEOTIDE SEQUENCE [LARGE SCALE GENOMIC DNA]</scope>
    <source>
        <strain evidence="3 4">JCM 9383</strain>
    </source>
</reference>
<dbReference type="InterPro" id="IPR006121">
    <property type="entry name" value="HMA_dom"/>
</dbReference>
<dbReference type="Proteomes" id="UP001500979">
    <property type="component" value="Unassembled WGS sequence"/>
</dbReference>
<dbReference type="Pfam" id="PF00403">
    <property type="entry name" value="HMA"/>
    <property type="match status" value="1"/>
</dbReference>
<dbReference type="InterPro" id="IPR000428">
    <property type="entry name" value="Cu-bd"/>
</dbReference>
<dbReference type="PROSITE" id="PS50846">
    <property type="entry name" value="HMA_2"/>
    <property type="match status" value="1"/>
</dbReference>
<dbReference type="SUPFAM" id="SSF55008">
    <property type="entry name" value="HMA, heavy metal-associated domain"/>
    <property type="match status" value="1"/>
</dbReference>
<name>A0ABN3VPH0_9PSEU</name>
<organism evidence="3 4">
    <name type="scientific">Saccharopolyspora taberi</name>
    <dbReference type="NCBI Taxonomy" id="60895"/>
    <lineage>
        <taxon>Bacteria</taxon>
        <taxon>Bacillati</taxon>
        <taxon>Actinomycetota</taxon>
        <taxon>Actinomycetes</taxon>
        <taxon>Pseudonocardiales</taxon>
        <taxon>Pseudonocardiaceae</taxon>
        <taxon>Saccharopolyspora</taxon>
    </lineage>
</organism>
<feature type="domain" description="HMA" evidence="2">
    <location>
        <begin position="2"/>
        <end position="67"/>
    </location>
</feature>
<dbReference type="PRINTS" id="PR00944">
    <property type="entry name" value="CUEXPORT"/>
</dbReference>
<proteinExistence type="predicted"/>
<sequence length="70" mass="7442">MSTQTFTVTGMTCEHCVRSVTEELSEIAGVTDVQVALDTGLVSVTSEQELSREAATAAVDEAGYQVTSWN</sequence>
<dbReference type="Gene3D" id="3.30.70.100">
    <property type="match status" value="1"/>
</dbReference>
<dbReference type="RefSeq" id="WP_344686008.1">
    <property type="nucleotide sequence ID" value="NZ_BAAAUX010000035.1"/>
</dbReference>
<keyword evidence="1" id="KW-0479">Metal-binding</keyword>
<evidence type="ECO:0000313" key="3">
    <source>
        <dbReference type="EMBL" id="GAA2819072.1"/>
    </source>
</evidence>
<dbReference type="InterPro" id="IPR036163">
    <property type="entry name" value="HMA_dom_sf"/>
</dbReference>
<protein>
    <submittedName>
        <fullName evidence="3">Heavy-metal-associated domain-containing protein</fullName>
    </submittedName>
</protein>
<accession>A0ABN3VPH0</accession>
<gene>
    <name evidence="3" type="ORF">GCM10010470_63040</name>
</gene>
<dbReference type="InterPro" id="IPR017969">
    <property type="entry name" value="Heavy-metal-associated_CS"/>
</dbReference>
<keyword evidence="4" id="KW-1185">Reference proteome</keyword>
<comment type="caution">
    <text evidence="3">The sequence shown here is derived from an EMBL/GenBank/DDBJ whole genome shotgun (WGS) entry which is preliminary data.</text>
</comment>